<comment type="similarity">
    <text evidence="3">Belongs to the PMEI family.</text>
</comment>
<dbReference type="InterPro" id="IPR035513">
    <property type="entry name" value="Invertase/methylesterase_inhib"/>
</dbReference>
<proteinExistence type="inferred from homology"/>
<keyword evidence="2" id="KW-1015">Disulfide bond</keyword>
<dbReference type="InterPro" id="IPR034086">
    <property type="entry name" value="PMEI_plant"/>
</dbReference>
<organism evidence="4 5">
    <name type="scientific">Rubroshorea leprosula</name>
    <dbReference type="NCBI Taxonomy" id="152421"/>
    <lineage>
        <taxon>Eukaryota</taxon>
        <taxon>Viridiplantae</taxon>
        <taxon>Streptophyta</taxon>
        <taxon>Embryophyta</taxon>
        <taxon>Tracheophyta</taxon>
        <taxon>Spermatophyta</taxon>
        <taxon>Magnoliopsida</taxon>
        <taxon>eudicotyledons</taxon>
        <taxon>Gunneridae</taxon>
        <taxon>Pentapetalae</taxon>
        <taxon>rosids</taxon>
        <taxon>malvids</taxon>
        <taxon>Malvales</taxon>
        <taxon>Dipterocarpaceae</taxon>
        <taxon>Rubroshorea</taxon>
    </lineage>
</organism>
<evidence type="ECO:0000313" key="4">
    <source>
        <dbReference type="EMBL" id="GKU91168.1"/>
    </source>
</evidence>
<dbReference type="PANTHER" id="PTHR36710:SF1">
    <property type="entry name" value="F14J9.2 PROTEIN"/>
    <property type="match status" value="1"/>
</dbReference>
<dbReference type="NCBIfam" id="TIGR01614">
    <property type="entry name" value="PME_inhib"/>
    <property type="match status" value="1"/>
</dbReference>
<dbReference type="Gene3D" id="1.20.140.40">
    <property type="entry name" value="Invertase/pectin methylesterase inhibitor family protein"/>
    <property type="match status" value="1"/>
</dbReference>
<evidence type="ECO:0000256" key="2">
    <source>
        <dbReference type="ARBA" id="ARBA00023157"/>
    </source>
</evidence>
<evidence type="ECO:0000313" key="5">
    <source>
        <dbReference type="Proteomes" id="UP001054252"/>
    </source>
</evidence>
<dbReference type="AlphaFoldDB" id="A0AAV5HZM8"/>
<accession>A0AAV5HZM8</accession>
<name>A0AAV5HZM8_9ROSI</name>
<dbReference type="GO" id="GO:0046910">
    <property type="term" value="F:pectinesterase inhibitor activity"/>
    <property type="evidence" value="ECO:0007669"/>
    <property type="project" value="InterPro"/>
</dbReference>
<reference evidence="4 5" key="1">
    <citation type="journal article" date="2021" name="Commun. Biol.">
        <title>The genome of Shorea leprosula (Dipterocarpaceae) highlights the ecological relevance of drought in aseasonal tropical rainforests.</title>
        <authorList>
            <person name="Ng K.K.S."/>
            <person name="Kobayashi M.J."/>
            <person name="Fawcett J.A."/>
            <person name="Hatakeyama M."/>
            <person name="Paape T."/>
            <person name="Ng C.H."/>
            <person name="Ang C.C."/>
            <person name="Tnah L.H."/>
            <person name="Lee C.T."/>
            <person name="Nishiyama T."/>
            <person name="Sese J."/>
            <person name="O'Brien M.J."/>
            <person name="Copetti D."/>
            <person name="Mohd Noor M.I."/>
            <person name="Ong R.C."/>
            <person name="Putra M."/>
            <person name="Sireger I.Z."/>
            <person name="Indrioko S."/>
            <person name="Kosugi Y."/>
            <person name="Izuno A."/>
            <person name="Isagi Y."/>
            <person name="Lee S.L."/>
            <person name="Shimizu K.K."/>
        </authorList>
    </citation>
    <scope>NUCLEOTIDE SEQUENCE [LARGE SCALE GENOMIC DNA]</scope>
    <source>
        <strain evidence="4">214</strain>
    </source>
</reference>
<keyword evidence="5" id="KW-1185">Reference proteome</keyword>
<dbReference type="InterPro" id="IPR052421">
    <property type="entry name" value="PCW_Enzyme_Inhibitor"/>
</dbReference>
<keyword evidence="1" id="KW-0732">Signal</keyword>
<dbReference type="Proteomes" id="UP001054252">
    <property type="component" value="Unassembled WGS sequence"/>
</dbReference>
<gene>
    <name evidence="4" type="ORF">SLEP1_g5078</name>
</gene>
<sequence length="144" mass="16324">MEDYGFCNKTFTANLKSPLTDLAGLTQSTIELTAQNASNDFVYSQSIPENATDPDVKKVLTECVKDYNLIMQFFTQAMRSFAFRDYKGMLNYELPNSRLVALCKEAFNSAKPGPVNITYLTERNRQLRILIAMSVVTGHYRLSQ</sequence>
<dbReference type="SUPFAM" id="SSF101148">
    <property type="entry name" value="Plant invertase/pectin methylesterase inhibitor"/>
    <property type="match status" value="1"/>
</dbReference>
<evidence type="ECO:0000256" key="1">
    <source>
        <dbReference type="ARBA" id="ARBA00022729"/>
    </source>
</evidence>
<evidence type="ECO:0000256" key="3">
    <source>
        <dbReference type="ARBA" id="ARBA00038471"/>
    </source>
</evidence>
<protein>
    <submittedName>
        <fullName evidence="4">Uncharacterized protein</fullName>
    </submittedName>
</protein>
<dbReference type="PANTHER" id="PTHR36710">
    <property type="entry name" value="PECTINESTERASE INHIBITOR-LIKE"/>
    <property type="match status" value="1"/>
</dbReference>
<dbReference type="InterPro" id="IPR006501">
    <property type="entry name" value="Pectinesterase_inhib_dom"/>
</dbReference>
<comment type="caution">
    <text evidence="4">The sequence shown here is derived from an EMBL/GenBank/DDBJ whole genome shotgun (WGS) entry which is preliminary data.</text>
</comment>
<dbReference type="CDD" id="cd15797">
    <property type="entry name" value="PMEI"/>
    <property type="match status" value="1"/>
</dbReference>
<dbReference type="EMBL" id="BPVZ01000005">
    <property type="protein sequence ID" value="GKU91168.1"/>
    <property type="molecule type" value="Genomic_DNA"/>
</dbReference>